<name>A0A1W6LM58_9BACT</name>
<keyword evidence="1" id="KW-0489">Methyltransferase</keyword>
<evidence type="ECO:0000313" key="1">
    <source>
        <dbReference type="EMBL" id="ARN56836.1"/>
    </source>
</evidence>
<dbReference type="KEGG" id="pbp:STSP1_01228"/>
<dbReference type="EC" id="2.1.1.-" evidence="1"/>
<dbReference type="RefSeq" id="WP_085755518.1">
    <property type="nucleotide sequence ID" value="NZ_CP021023.1"/>
</dbReference>
<gene>
    <name evidence="1" type="ORF">STSP1_01228</name>
</gene>
<dbReference type="GO" id="GO:0008168">
    <property type="term" value="F:methyltransferase activity"/>
    <property type="evidence" value="ECO:0007669"/>
    <property type="project" value="UniProtKB-KW"/>
</dbReference>
<sequence>MKIAFAKFKRALKKISRQLRLASKEDIREINQKLDRIIYCTNCVFRHQAGLSITDSDFQLERQIVFRPEEAPKSQLTRYMFAKKIVEKNDSILDCACGVGYGSFILAEKVKIVLGVDLSEGSIEWANRFFKRDNNDFKQGDASVFKWPERFDKIVSFETIEHLEDDKKLIKNFYNHLEDGGTLICSVPNQNIRPWSRDVNKYHFRHYTTEDIRNLLETCGFKVVDILYQYPGDKIEKKQGKEGKTIVCIAKKK</sequence>
<dbReference type="GO" id="GO:0032259">
    <property type="term" value="P:methylation"/>
    <property type="evidence" value="ECO:0007669"/>
    <property type="project" value="UniProtKB-KW"/>
</dbReference>
<dbReference type="Gene3D" id="3.40.50.150">
    <property type="entry name" value="Vaccinia Virus protein VP39"/>
    <property type="match status" value="1"/>
</dbReference>
<dbReference type="CDD" id="cd02440">
    <property type="entry name" value="AdoMet_MTases"/>
    <property type="match status" value="1"/>
</dbReference>
<organism evidence="1 2">
    <name type="scientific">Sedimentisphaera salicampi</name>
    <dbReference type="NCBI Taxonomy" id="1941349"/>
    <lineage>
        <taxon>Bacteria</taxon>
        <taxon>Pseudomonadati</taxon>
        <taxon>Planctomycetota</taxon>
        <taxon>Phycisphaerae</taxon>
        <taxon>Sedimentisphaerales</taxon>
        <taxon>Sedimentisphaeraceae</taxon>
        <taxon>Sedimentisphaera</taxon>
    </lineage>
</organism>
<dbReference type="InterPro" id="IPR029063">
    <property type="entry name" value="SAM-dependent_MTases_sf"/>
</dbReference>
<accession>A0A1W6LM58</accession>
<dbReference type="EMBL" id="CP021023">
    <property type="protein sequence ID" value="ARN56836.1"/>
    <property type="molecule type" value="Genomic_DNA"/>
</dbReference>
<reference evidence="2" key="1">
    <citation type="submission" date="2017-04" db="EMBL/GenBank/DDBJ databases">
        <title>Comparative genomics and description of representatives of a novel lineage of planctomycetes thriving in anoxic sediments.</title>
        <authorList>
            <person name="Spring S."/>
            <person name="Bunk B."/>
            <person name="Sproer C."/>
        </authorList>
    </citation>
    <scope>NUCLEOTIDE SEQUENCE [LARGE SCALE GENOMIC DNA]</scope>
    <source>
        <strain evidence="2">ST-PulAB-D4</strain>
    </source>
</reference>
<dbReference type="Proteomes" id="UP000193334">
    <property type="component" value="Chromosome"/>
</dbReference>
<dbReference type="AlphaFoldDB" id="A0A1W6LM58"/>
<dbReference type="PANTHER" id="PTHR43861">
    <property type="entry name" value="TRANS-ACONITATE 2-METHYLTRANSFERASE-RELATED"/>
    <property type="match status" value="1"/>
</dbReference>
<keyword evidence="2" id="KW-1185">Reference proteome</keyword>
<dbReference type="STRING" id="1941349.STSP1_01228"/>
<proteinExistence type="predicted"/>
<evidence type="ECO:0000313" key="2">
    <source>
        <dbReference type="Proteomes" id="UP000193334"/>
    </source>
</evidence>
<keyword evidence="1" id="KW-0808">Transferase</keyword>
<protein>
    <submittedName>
        <fullName evidence="1">Putative S-adenosylmethionine-dependent methyltransferase</fullName>
        <ecNumber evidence="1">2.1.1.-</ecNumber>
    </submittedName>
</protein>
<dbReference type="SUPFAM" id="SSF53335">
    <property type="entry name" value="S-adenosyl-L-methionine-dependent methyltransferases"/>
    <property type="match status" value="1"/>
</dbReference>
<dbReference type="Pfam" id="PF13489">
    <property type="entry name" value="Methyltransf_23"/>
    <property type="match status" value="1"/>
</dbReference>